<feature type="signal peptide" evidence="5">
    <location>
        <begin position="1"/>
        <end position="21"/>
    </location>
</feature>
<evidence type="ECO:0000256" key="2">
    <source>
        <dbReference type="ARBA" id="ARBA00010400"/>
    </source>
</evidence>
<protein>
    <recommendedName>
        <fullName evidence="5">RxLR effector protein</fullName>
    </recommendedName>
</protein>
<name>E0W5R4_PHYSO</name>
<evidence type="ECO:0000256" key="3">
    <source>
        <dbReference type="ARBA" id="ARBA00022525"/>
    </source>
</evidence>
<evidence type="ECO:0000256" key="1">
    <source>
        <dbReference type="ARBA" id="ARBA00004613"/>
    </source>
</evidence>
<gene>
    <name evidence="9" type="primary">Avh</name>
</gene>
<keyword evidence="3 5" id="KW-0964">Secreted</keyword>
<keyword evidence="4 5" id="KW-0732">Signal</keyword>
<feature type="chain" id="PRO_5007653040" description="RxLR effector protein" evidence="5">
    <location>
        <begin position="22"/>
        <end position="116"/>
    </location>
</feature>
<dbReference type="Pfam" id="PF16810">
    <property type="entry name" value="RXLR"/>
    <property type="match status" value="1"/>
</dbReference>
<comment type="function">
    <text evidence="5">Effector that suppresses plant defense responses during pathogen infection.</text>
</comment>
<evidence type="ECO:0000256" key="5">
    <source>
        <dbReference type="RuleBase" id="RU367124"/>
    </source>
</evidence>
<comment type="domain">
    <text evidence="5">The RxLR-dEER motif acts to carry the protein into the host cell cytoplasm through binding to cell surface phosphatidylinositol-3-phosphate.</text>
</comment>
<evidence type="ECO:0000313" key="8">
    <source>
        <dbReference type="EMBL" id="AEK80919.1"/>
    </source>
</evidence>
<dbReference type="EMBL" id="JN254105">
    <property type="protein sequence ID" value="AEK80918.1"/>
    <property type="molecule type" value="Genomic_DNA"/>
</dbReference>
<evidence type="ECO:0000313" key="7">
    <source>
        <dbReference type="EMBL" id="AEK80918.1"/>
    </source>
</evidence>
<feature type="compositionally biased region" description="Basic residues" evidence="6">
    <location>
        <begin position="105"/>
        <end position="116"/>
    </location>
</feature>
<evidence type="ECO:0000256" key="6">
    <source>
        <dbReference type="SAM" id="MobiDB-lite"/>
    </source>
</evidence>
<reference evidence="9" key="1">
    <citation type="journal article" date="2011" name="Plant Cell">
        <title>Transcriptional programming and functional interactions within the Phytophthora sojae RXLR effector repertoire.</title>
        <authorList>
            <person name="Wang Q."/>
            <person name="Han C."/>
            <person name="Ferreira A.O."/>
            <person name="Yu X."/>
            <person name="Ye W."/>
            <person name="Tripathy S."/>
            <person name="Kale S.D."/>
            <person name="Gu B."/>
            <person name="Sheng Y."/>
            <person name="Sui Y."/>
            <person name="Wang X."/>
            <person name="Zhang Z."/>
            <person name="Cheng B."/>
            <person name="Dong S."/>
            <person name="Shan W."/>
            <person name="Zheng X."/>
            <person name="Dou D."/>
            <person name="Tyler B.M."/>
            <person name="Wang Y."/>
        </authorList>
    </citation>
    <scope>NUCLEOTIDE SEQUENCE</scope>
    <source>
        <strain evidence="7">P7064</strain>
        <strain evidence="8">P7074</strain>
        <strain evidence="9">P7076</strain>
    </source>
</reference>
<proteinExistence type="inferred from homology"/>
<sequence length="116" mass="13001">MRLVYILAATIAATLYSDGSAFTTTNSNRAVISDVDTAYPIDGTQESDGRALRPVSAEGRIDEERSFMDVLKYLKTSITKRIPGTATNKMYKAGNKRKRENERLKRVRSNIRHAMS</sequence>
<dbReference type="AlphaFoldDB" id="E0W5R4"/>
<dbReference type="VEuPathDB" id="FungiDB:PHYSODRAFT_286184"/>
<dbReference type="InterPro" id="IPR031825">
    <property type="entry name" value="RXLR"/>
</dbReference>
<dbReference type="RefSeq" id="XP_009528425.1">
    <property type="nucleotide sequence ID" value="XM_009530130.1"/>
</dbReference>
<comment type="subcellular location">
    <subcellularLocation>
        <location evidence="1 5">Secreted</location>
    </subcellularLocation>
</comment>
<dbReference type="EMBL" id="JN254107">
    <property type="protein sequence ID" value="AEK80920.1"/>
    <property type="molecule type" value="Genomic_DNA"/>
</dbReference>
<feature type="region of interest" description="Disordered" evidence="6">
    <location>
        <begin position="95"/>
        <end position="116"/>
    </location>
</feature>
<organism evidence="9">
    <name type="scientific">Phytophthora sojae</name>
    <name type="common">Soybean stem and root rot agent</name>
    <name type="synonym">Phytophthora megasperma f. sp. glycines</name>
    <dbReference type="NCBI Taxonomy" id="67593"/>
    <lineage>
        <taxon>Eukaryota</taxon>
        <taxon>Sar</taxon>
        <taxon>Stramenopiles</taxon>
        <taxon>Oomycota</taxon>
        <taxon>Peronosporomycetes</taxon>
        <taxon>Peronosporales</taxon>
        <taxon>Peronosporaceae</taxon>
        <taxon>Phytophthora</taxon>
    </lineage>
</organism>
<evidence type="ECO:0000256" key="4">
    <source>
        <dbReference type="ARBA" id="ARBA00022729"/>
    </source>
</evidence>
<comment type="similarity">
    <text evidence="2 5">Belongs to the RxLR effector family.</text>
</comment>
<evidence type="ECO:0000313" key="9">
    <source>
        <dbReference type="EMBL" id="AEK80920.1"/>
    </source>
</evidence>
<accession>E0W5R4</accession>
<dbReference type="EMBL" id="JN254106">
    <property type="protein sequence ID" value="AEK80919.1"/>
    <property type="molecule type" value="Genomic_DNA"/>
</dbReference>
<dbReference type="KEGG" id="psoj:PHYSODRAFT_286184"/>